<dbReference type="Pfam" id="PF10644">
    <property type="entry name" value="Misat_Tub_SegII"/>
    <property type="match status" value="1"/>
</dbReference>
<keyword evidence="4" id="KW-0496">Mitochondrion</keyword>
<dbReference type="InterPro" id="IPR029209">
    <property type="entry name" value="DML1/Misato_tubulin"/>
</dbReference>
<feature type="domain" description="DML1/Misato tubulin" evidence="6">
    <location>
        <begin position="119"/>
        <end position="304"/>
    </location>
</feature>
<reference evidence="7" key="1">
    <citation type="submission" date="2021-03" db="EMBL/GenBank/DDBJ databases">
        <title>Comparative genomics and phylogenomic investigation of the class Geoglossomycetes provide insights into ecological specialization and systematics.</title>
        <authorList>
            <person name="Melie T."/>
            <person name="Pirro S."/>
            <person name="Miller A.N."/>
            <person name="Quandt A."/>
        </authorList>
    </citation>
    <scope>NUCLEOTIDE SEQUENCE</scope>
    <source>
        <strain evidence="7">CAQ_001_2017</strain>
    </source>
</reference>
<dbReference type="GO" id="GO:0005739">
    <property type="term" value="C:mitochondrion"/>
    <property type="evidence" value="ECO:0007669"/>
    <property type="project" value="UniProtKB-SubCell"/>
</dbReference>
<evidence type="ECO:0000259" key="6">
    <source>
        <dbReference type="Pfam" id="PF14881"/>
    </source>
</evidence>
<accession>A0A9P8LDR5</accession>
<comment type="subcellular location">
    <subcellularLocation>
        <location evidence="2">Mitochondrion</location>
    </subcellularLocation>
</comment>
<dbReference type="SUPFAM" id="SSF52490">
    <property type="entry name" value="Tubulin nucleotide-binding domain-like"/>
    <property type="match status" value="1"/>
</dbReference>
<proteinExistence type="inferred from homology"/>
<evidence type="ECO:0000256" key="4">
    <source>
        <dbReference type="ARBA" id="ARBA00023128"/>
    </source>
</evidence>
<dbReference type="Pfam" id="PF14881">
    <property type="entry name" value="Tubulin_3"/>
    <property type="match status" value="1"/>
</dbReference>
<comment type="similarity">
    <text evidence="3">Belongs to the misato family.</text>
</comment>
<dbReference type="Gene3D" id="3.40.50.1440">
    <property type="entry name" value="Tubulin/FtsZ, GTPase domain"/>
    <property type="match status" value="1"/>
</dbReference>
<evidence type="ECO:0000256" key="1">
    <source>
        <dbReference type="ARBA" id="ARBA00003757"/>
    </source>
</evidence>
<feature type="domain" description="Misato Segment II tubulin-like" evidence="5">
    <location>
        <begin position="2"/>
        <end position="115"/>
    </location>
</feature>
<dbReference type="InterPro" id="IPR019605">
    <property type="entry name" value="Misato_II_tubulin-like"/>
</dbReference>
<evidence type="ECO:0000256" key="2">
    <source>
        <dbReference type="ARBA" id="ARBA00004173"/>
    </source>
</evidence>
<dbReference type="AlphaFoldDB" id="A0A9P8LDR5"/>
<dbReference type="InterPro" id="IPR049942">
    <property type="entry name" value="DML1/Misato"/>
</dbReference>
<evidence type="ECO:0000259" key="5">
    <source>
        <dbReference type="Pfam" id="PF10644"/>
    </source>
</evidence>
<evidence type="ECO:0000256" key="3">
    <source>
        <dbReference type="ARBA" id="ARBA00008507"/>
    </source>
</evidence>
<dbReference type="GO" id="GO:0007005">
    <property type="term" value="P:mitochondrion organization"/>
    <property type="evidence" value="ECO:0007669"/>
    <property type="project" value="InterPro"/>
</dbReference>
<evidence type="ECO:0000313" key="7">
    <source>
        <dbReference type="EMBL" id="KAH0562218.1"/>
    </source>
</evidence>
<keyword evidence="8" id="KW-1185">Reference proteome</keyword>
<organism evidence="7 8">
    <name type="scientific">Trichoglossum hirsutum</name>
    <dbReference type="NCBI Taxonomy" id="265104"/>
    <lineage>
        <taxon>Eukaryota</taxon>
        <taxon>Fungi</taxon>
        <taxon>Dikarya</taxon>
        <taxon>Ascomycota</taxon>
        <taxon>Pezizomycotina</taxon>
        <taxon>Geoglossomycetes</taxon>
        <taxon>Geoglossales</taxon>
        <taxon>Geoglossaceae</taxon>
        <taxon>Trichoglossum</taxon>
    </lineage>
</organism>
<dbReference type="EMBL" id="JAGHQM010000388">
    <property type="protein sequence ID" value="KAH0562218.1"/>
    <property type="molecule type" value="Genomic_DNA"/>
</dbReference>
<comment type="caution">
    <text evidence="7">The sequence shown here is derived from an EMBL/GenBank/DDBJ whole genome shotgun (WGS) entry which is preliminary data.</text>
</comment>
<dbReference type="PANTHER" id="PTHR13391">
    <property type="entry name" value="MITOCHONDRIAL DISTRIBUTION REGULATOR MISATO"/>
    <property type="match status" value="1"/>
</dbReference>
<gene>
    <name evidence="7" type="ORF">GP486_003083</name>
</gene>
<evidence type="ECO:0000313" key="8">
    <source>
        <dbReference type="Proteomes" id="UP000750711"/>
    </source>
</evidence>
<dbReference type="CDD" id="cd06060">
    <property type="entry name" value="misato"/>
    <property type="match status" value="1"/>
</dbReference>
<sequence length="479" mass="53751">MHEIITLQFGQSSNYLATHFWNTQGKESYFSYEGEEVPLNHDIHFRPGIGANGTETFTPRTLVYDLKGGFGSLKKINALYEIGEENMPNGLWDGQPIVQRETPIKQHPYQQSLDEGLKPPELTTETVRFWSDFNRVFYHPRSIIQLNEFELNSTLTPFEKWGVGEELFGGLDKEYDLLDRDLRPFAEESDHLQALQVMTGVDDAWGGFAARYLERLRDEYGKTSIWAWGLESGHQNGSREEHQSNTLNLARSLQGMSPQASLYIPLAIPPRPLPSYVSLDRESEWHRSGLLSAAVETITLPSRLKAVPERQVTLTRIEDFLNTNGNQKIACLQLSVLKPEFQNSQGATSLSAAASDPRQTRDLNKEDAIPAGPAALDMMLSPSETVHPQKGLASKIHTFGQLEVVRGKGSDTVPPSGFRLSIVAPVYSGVRNPDPPMMRALLLCTPHWVDEREALLNELGEIREAYEEGWDSGTDEDDD</sequence>
<dbReference type="InterPro" id="IPR036525">
    <property type="entry name" value="Tubulin/FtsZ_GTPase_sf"/>
</dbReference>
<dbReference type="PANTHER" id="PTHR13391:SF0">
    <property type="entry name" value="PROTEIN MISATO HOMOLOG 1"/>
    <property type="match status" value="1"/>
</dbReference>
<name>A0A9P8LDR5_9PEZI</name>
<comment type="function">
    <text evidence="1">Involved in the partitioning of the mitochondrial organelle and mitochondrial DNA (mtDNA) inheritance.</text>
</comment>
<protein>
    <submittedName>
        <fullName evidence="7">Uncharacterized protein</fullName>
    </submittedName>
</protein>
<dbReference type="Proteomes" id="UP000750711">
    <property type="component" value="Unassembled WGS sequence"/>
</dbReference>